<sequence length="400" mass="43511">MLRSRGVKVAGSLGIALLASLSTNAQFEFPITGDCDASAFDEIELIPFPPSEGDGGEFNLYARYPLAGDLDNDGDEDLIVISYVESEGYYLQYFENDEGEFIELEGEDNPLAIFNEDFSDGGIPPFFNFALGDANNNGRLDLVLGAEKGEVICYANTEVGFVVPEDKNLEMVSENGISYVAFANIDDDCEDEMLIIPNIIFGGGNEGEPESEVTIFDLVDGSYVESEAMVAMFENIPFGEGPFSVPYFVDLNGDGLDELILGNEEEEEALLISLFTKLDGTYVEVDDEENPFFGYDFNEEEGEGFALPIFNFGDLDGDGNLNMYLGLKSESAEISEEVFCFDTATEIAPACVNPGPGDAVPTLSEWGLIILSLIFLIFGIVGIKERNARALLGLAPQKEV</sequence>
<keyword evidence="5" id="KW-1185">Reference proteome</keyword>
<keyword evidence="1" id="KW-1133">Transmembrane helix</keyword>
<name>A0AA37WEJ6_9BACT</name>
<keyword evidence="1" id="KW-0472">Membrane</keyword>
<dbReference type="NCBIfam" id="TIGR04174">
    <property type="entry name" value="IPTL_CTERM"/>
    <property type="match status" value="1"/>
</dbReference>
<evidence type="ECO:0000313" key="5">
    <source>
        <dbReference type="Proteomes" id="UP001156666"/>
    </source>
</evidence>
<keyword evidence="2" id="KW-0732">Signal</keyword>
<evidence type="ECO:0000259" key="3">
    <source>
        <dbReference type="Pfam" id="PF18203"/>
    </source>
</evidence>
<proteinExistence type="predicted"/>
<evidence type="ECO:0000256" key="2">
    <source>
        <dbReference type="SAM" id="SignalP"/>
    </source>
</evidence>
<evidence type="ECO:0000313" key="4">
    <source>
        <dbReference type="EMBL" id="GLR16784.1"/>
    </source>
</evidence>
<dbReference type="InterPro" id="IPR028994">
    <property type="entry name" value="Integrin_alpha_N"/>
</dbReference>
<dbReference type="Gene3D" id="2.130.10.130">
    <property type="entry name" value="Integrin alpha, N-terminal"/>
    <property type="match status" value="2"/>
</dbReference>
<dbReference type="InterPro" id="IPR026442">
    <property type="entry name" value="IPTL_CTERM"/>
</dbReference>
<reference evidence="4" key="1">
    <citation type="journal article" date="2014" name="Int. J. Syst. Evol. Microbiol.">
        <title>Complete genome sequence of Corynebacterium casei LMG S-19264T (=DSM 44701T), isolated from a smear-ripened cheese.</title>
        <authorList>
            <consortium name="US DOE Joint Genome Institute (JGI-PGF)"/>
            <person name="Walter F."/>
            <person name="Albersmeier A."/>
            <person name="Kalinowski J."/>
            <person name="Ruckert C."/>
        </authorList>
    </citation>
    <scope>NUCLEOTIDE SEQUENCE</scope>
    <source>
        <strain evidence="4">NBRC 108769</strain>
    </source>
</reference>
<protein>
    <recommendedName>
        <fullName evidence="3">IPTL-CTERM protein sorting domain-containing protein</fullName>
    </recommendedName>
</protein>
<dbReference type="Pfam" id="PF18203">
    <property type="entry name" value="IPTL-CTERM"/>
    <property type="match status" value="1"/>
</dbReference>
<feature type="chain" id="PRO_5041280439" description="IPTL-CTERM protein sorting domain-containing protein" evidence="2">
    <location>
        <begin position="26"/>
        <end position="400"/>
    </location>
</feature>
<keyword evidence="1" id="KW-0812">Transmembrane</keyword>
<reference evidence="4" key="2">
    <citation type="submission" date="2023-01" db="EMBL/GenBank/DDBJ databases">
        <title>Draft genome sequence of Portibacter lacus strain NBRC 108769.</title>
        <authorList>
            <person name="Sun Q."/>
            <person name="Mori K."/>
        </authorList>
    </citation>
    <scope>NUCLEOTIDE SEQUENCE</scope>
    <source>
        <strain evidence="4">NBRC 108769</strain>
    </source>
</reference>
<evidence type="ECO:0000256" key="1">
    <source>
        <dbReference type="SAM" id="Phobius"/>
    </source>
</evidence>
<dbReference type="AlphaFoldDB" id="A0AA37WEJ6"/>
<feature type="signal peptide" evidence="2">
    <location>
        <begin position="1"/>
        <end position="25"/>
    </location>
</feature>
<dbReference type="EMBL" id="BSOH01000007">
    <property type="protein sequence ID" value="GLR16784.1"/>
    <property type="molecule type" value="Genomic_DNA"/>
</dbReference>
<dbReference type="Proteomes" id="UP001156666">
    <property type="component" value="Unassembled WGS sequence"/>
</dbReference>
<feature type="domain" description="IPTL-CTERM protein sorting" evidence="3">
    <location>
        <begin position="359"/>
        <end position="375"/>
    </location>
</feature>
<accession>A0AA37WEJ6</accession>
<feature type="transmembrane region" description="Helical" evidence="1">
    <location>
        <begin position="366"/>
        <end position="383"/>
    </location>
</feature>
<gene>
    <name evidence="4" type="ORF">GCM10007940_13990</name>
</gene>
<dbReference type="SUPFAM" id="SSF69318">
    <property type="entry name" value="Integrin alpha N-terminal domain"/>
    <property type="match status" value="1"/>
</dbReference>
<comment type="caution">
    <text evidence="4">The sequence shown here is derived from an EMBL/GenBank/DDBJ whole genome shotgun (WGS) entry which is preliminary data.</text>
</comment>
<organism evidence="4 5">
    <name type="scientific">Portibacter lacus</name>
    <dbReference type="NCBI Taxonomy" id="1099794"/>
    <lineage>
        <taxon>Bacteria</taxon>
        <taxon>Pseudomonadati</taxon>
        <taxon>Bacteroidota</taxon>
        <taxon>Saprospiria</taxon>
        <taxon>Saprospirales</taxon>
        <taxon>Haliscomenobacteraceae</taxon>
        <taxon>Portibacter</taxon>
    </lineage>
</organism>